<gene>
    <name evidence="1" type="ORF">SAMN05444422_101454</name>
</gene>
<reference evidence="2" key="1">
    <citation type="submission" date="2016-10" db="EMBL/GenBank/DDBJ databases">
        <authorList>
            <person name="Varghese N."/>
            <person name="Submissions S."/>
        </authorList>
    </citation>
    <scope>NUCLEOTIDE SEQUENCE [LARGE SCALE GENOMIC DNA]</scope>
    <source>
        <strain evidence="2">DSM 13078</strain>
    </source>
</reference>
<name>A0A1I1DHE1_NATHA</name>
<dbReference type="AlphaFoldDB" id="A0A1I1DHE1"/>
<dbReference type="SUPFAM" id="SSF53822">
    <property type="entry name" value="Periplasmic binding protein-like I"/>
    <property type="match status" value="1"/>
</dbReference>
<organism evidence="1 2">
    <name type="scientific">Natronobacterium haloterrestre</name>
    <name type="common">Halobiforma haloterrestris</name>
    <dbReference type="NCBI Taxonomy" id="148448"/>
    <lineage>
        <taxon>Archaea</taxon>
        <taxon>Methanobacteriati</taxon>
        <taxon>Methanobacteriota</taxon>
        <taxon>Stenosarchaea group</taxon>
        <taxon>Halobacteria</taxon>
        <taxon>Halobacteriales</taxon>
        <taxon>Natrialbaceae</taxon>
        <taxon>Natronobacterium</taxon>
    </lineage>
</organism>
<protein>
    <submittedName>
        <fullName evidence="1">Branched-chain amino acid transport system substrate-binding protein</fullName>
    </submittedName>
</protein>
<accession>A0A1I1DHE1</accession>
<dbReference type="EMBL" id="FOKW01000001">
    <property type="protein sequence ID" value="SFB71953.1"/>
    <property type="molecule type" value="Genomic_DNA"/>
</dbReference>
<evidence type="ECO:0000313" key="1">
    <source>
        <dbReference type="EMBL" id="SFB71953.1"/>
    </source>
</evidence>
<keyword evidence="2" id="KW-1185">Reference proteome</keyword>
<dbReference type="Proteomes" id="UP000199161">
    <property type="component" value="Unassembled WGS sequence"/>
</dbReference>
<sequence>MSGYGAVTAWATAAEKAVDLLGRWPEQAELATILENHGFYTPAGYHTMSTDHQCYSNAHFGELTWSDEHGAAALEDVSVFAPEEVSPPPGETSRDWIQGW</sequence>
<dbReference type="InterPro" id="IPR028082">
    <property type="entry name" value="Peripla_BP_I"/>
</dbReference>
<evidence type="ECO:0000313" key="2">
    <source>
        <dbReference type="Proteomes" id="UP000199161"/>
    </source>
</evidence>
<dbReference type="RefSeq" id="WP_245757957.1">
    <property type="nucleotide sequence ID" value="NZ_FOKW01000001.1"/>
</dbReference>
<proteinExistence type="predicted"/>